<dbReference type="RefSeq" id="WP_013139860.1">
    <property type="nucleotide sequence ID" value="NC_014168.1"/>
</dbReference>
<dbReference type="eggNOG" id="COG1071">
    <property type="taxonomic scope" value="Bacteria"/>
</dbReference>
<dbReference type="Pfam" id="PF06259">
    <property type="entry name" value="Abhydrolase_8"/>
    <property type="match status" value="1"/>
</dbReference>
<dbReference type="InterPro" id="IPR010427">
    <property type="entry name" value="DUF1023"/>
</dbReference>
<dbReference type="EMBL" id="CP001958">
    <property type="protein sequence ID" value="ADG99413.1"/>
    <property type="molecule type" value="Genomic_DNA"/>
</dbReference>
<accession>D6ZED7</accession>
<evidence type="ECO:0000259" key="1">
    <source>
        <dbReference type="Pfam" id="PF06259"/>
    </source>
</evidence>
<sequence length="323" mass="34934">MADSVAELDARLRERLEDQTRLARDAVLHHRRSPQHDESASLRLMEFEAIRAQLARSEGQRSLLLFEPSEEGGGSLVAIGVGDLAAAEHVSVYVPGNHTTILRSLASMAMETKALVQIGNELLSCRSEADRGHAGVFWLGYRCPQTDSAVLTDVRAKEAVPALRRFLAQLDQLRAGRTAHTTLIGHSYGSLVAGLAMWQHNPVADLVLVGSPGIGTTNPLDDWESQPRVWALKARGDIVASLERFGPSPDTLPATARLATGAARYTACSGEQIELVSIDSHSRQPFNHSHLRYNEPGTTSHFNQAMVAAGLLGDVILEAESAD</sequence>
<organism evidence="2 3">
    <name type="scientific">Segniliparus rotundus (strain ATCC BAA-972 / CDC 1076 / CIP 108378 / DSM 44985 / JCM 13578)</name>
    <dbReference type="NCBI Taxonomy" id="640132"/>
    <lineage>
        <taxon>Bacteria</taxon>
        <taxon>Bacillati</taxon>
        <taxon>Actinomycetota</taxon>
        <taxon>Actinomycetes</taxon>
        <taxon>Mycobacteriales</taxon>
        <taxon>Segniliparaceae</taxon>
        <taxon>Segniliparus</taxon>
    </lineage>
</organism>
<dbReference type="STRING" id="640132.Srot_2985"/>
<evidence type="ECO:0000313" key="3">
    <source>
        <dbReference type="Proteomes" id="UP000002247"/>
    </source>
</evidence>
<dbReference type="HOGENOM" id="CLU_865709_0_0_11"/>
<dbReference type="Proteomes" id="UP000002247">
    <property type="component" value="Chromosome"/>
</dbReference>
<dbReference type="SUPFAM" id="SSF53474">
    <property type="entry name" value="alpha/beta-Hydrolases"/>
    <property type="match status" value="1"/>
</dbReference>
<dbReference type="OrthoDB" id="5969911at2"/>
<reference evidence="2 3" key="1">
    <citation type="journal article" date="2010" name="Stand. Genomic Sci.">
        <title>Complete genome sequence of Segniliparus rotundus type strain (CDC 1076).</title>
        <authorList>
            <person name="Sikorski J."/>
            <person name="Lapidus A."/>
            <person name="Copeland A."/>
            <person name="Misra M."/>
            <person name="Glavina Del Rio T."/>
            <person name="Nolan M."/>
            <person name="Lucas S."/>
            <person name="Chen F."/>
            <person name="Tice H."/>
            <person name="Cheng J.F."/>
            <person name="Jando M."/>
            <person name="Schneider S."/>
            <person name="Bruce D."/>
            <person name="Goodwin L."/>
            <person name="Pitluck S."/>
            <person name="Liolios K."/>
            <person name="Mikhailova N."/>
            <person name="Pati A."/>
            <person name="Ivanova N."/>
            <person name="Mavromatis K."/>
            <person name="Chen A."/>
            <person name="Palaniappan K."/>
            <person name="Chertkov O."/>
            <person name="Land M."/>
            <person name="Hauser L."/>
            <person name="Chang Y.J."/>
            <person name="Jeffries C.D."/>
            <person name="Brettin T."/>
            <person name="Detter J.C."/>
            <person name="Han C."/>
            <person name="Rohde M."/>
            <person name="Goker M."/>
            <person name="Bristow J."/>
            <person name="Eisen J.A."/>
            <person name="Markowitz V."/>
            <person name="Hugenholtz P."/>
            <person name="Kyrpides N.C."/>
            <person name="Klenk H.P."/>
        </authorList>
    </citation>
    <scope>NUCLEOTIDE SEQUENCE [LARGE SCALE GENOMIC DNA]</scope>
    <source>
        <strain evidence="3">ATCC BAA-972 / CDC 1076 / CIP 108378 / DSM 44985 / JCM 13578</strain>
    </source>
</reference>
<proteinExistence type="predicted"/>
<evidence type="ECO:0000313" key="2">
    <source>
        <dbReference type="EMBL" id="ADG99413.1"/>
    </source>
</evidence>
<gene>
    <name evidence="2" type="ordered locus">Srot_2985</name>
</gene>
<name>D6ZED7_SEGRD</name>
<protein>
    <recommendedName>
        <fullName evidence="1">DUF1023 domain-containing protein</fullName>
    </recommendedName>
</protein>
<feature type="domain" description="DUF1023" evidence="1">
    <location>
        <begin position="76"/>
        <end position="246"/>
    </location>
</feature>
<dbReference type="AlphaFoldDB" id="D6ZED7"/>
<keyword evidence="3" id="KW-1185">Reference proteome</keyword>
<dbReference type="Gene3D" id="3.40.50.1820">
    <property type="entry name" value="alpha/beta hydrolase"/>
    <property type="match status" value="1"/>
</dbReference>
<dbReference type="KEGG" id="srt:Srot_2985"/>
<dbReference type="ESTHER" id="segrd-d6zed7">
    <property type="family name" value="Duf_1023"/>
</dbReference>
<dbReference type="InterPro" id="IPR029058">
    <property type="entry name" value="AB_hydrolase_fold"/>
</dbReference>